<name>A0ABY5R7I0_9MOLU</name>
<dbReference type="Proteomes" id="UP001059252">
    <property type="component" value="Chromosome"/>
</dbReference>
<sequence length="139" mass="15592">MEIKMTKTKTFASVESFTGGGFSYKITREPGASQYFKGSIVTYSNDIKEKMGINTSQGVINSQTAKEMALQGKKYFNVDYCFSFTGNAGPTVLDNEPVGLVYIAINDQVFKKQYKGNRKEIQTKAINFAYKKFLELSNK</sequence>
<keyword evidence="3" id="KW-1185">Reference proteome</keyword>
<evidence type="ECO:0000313" key="2">
    <source>
        <dbReference type="EMBL" id="UVD81458.1"/>
    </source>
</evidence>
<feature type="domain" description="CinA C-terminal" evidence="1">
    <location>
        <begin position="6"/>
        <end position="135"/>
    </location>
</feature>
<evidence type="ECO:0000313" key="3">
    <source>
        <dbReference type="Proteomes" id="UP001059252"/>
    </source>
</evidence>
<protein>
    <submittedName>
        <fullName evidence="2">Nicotinamide-nucleotide amidohydrolase family protein</fullName>
    </submittedName>
</protein>
<proteinExistence type="predicted"/>
<dbReference type="Pfam" id="PF02464">
    <property type="entry name" value="CinA"/>
    <property type="match status" value="1"/>
</dbReference>
<dbReference type="Gene3D" id="3.90.950.20">
    <property type="entry name" value="CinA-like"/>
    <property type="match status" value="1"/>
</dbReference>
<dbReference type="NCBIfam" id="TIGR00199">
    <property type="entry name" value="PncC_domain"/>
    <property type="match status" value="1"/>
</dbReference>
<organism evidence="2 3">
    <name type="scientific">Mycoplasma iguanae</name>
    <dbReference type="NCBI Taxonomy" id="292461"/>
    <lineage>
        <taxon>Bacteria</taxon>
        <taxon>Bacillati</taxon>
        <taxon>Mycoplasmatota</taxon>
        <taxon>Mollicutes</taxon>
        <taxon>Mycoplasmataceae</taxon>
        <taxon>Mycoplasma</taxon>
    </lineage>
</organism>
<dbReference type="EMBL" id="CP102734">
    <property type="protein sequence ID" value="UVD81458.1"/>
    <property type="molecule type" value="Genomic_DNA"/>
</dbReference>
<evidence type="ECO:0000259" key="1">
    <source>
        <dbReference type="Pfam" id="PF02464"/>
    </source>
</evidence>
<dbReference type="InterPro" id="IPR008136">
    <property type="entry name" value="CinA_C"/>
</dbReference>
<accession>A0ABY5R7I0</accession>
<gene>
    <name evidence="2" type="ORF">NV226_01850</name>
</gene>
<dbReference type="SUPFAM" id="SSF142433">
    <property type="entry name" value="CinA-like"/>
    <property type="match status" value="1"/>
</dbReference>
<reference evidence="2" key="1">
    <citation type="submission" date="2022-08" db="EMBL/GenBank/DDBJ databases">
        <title>Complete genome of Mycoplasma iguanae type strain 2327.</title>
        <authorList>
            <person name="Spergser J."/>
        </authorList>
    </citation>
    <scope>NUCLEOTIDE SEQUENCE</scope>
    <source>
        <strain evidence="2">2327</strain>
    </source>
</reference>
<dbReference type="RefSeq" id="WP_258210632.1">
    <property type="nucleotide sequence ID" value="NZ_CP102734.1"/>
</dbReference>
<dbReference type="InterPro" id="IPR036653">
    <property type="entry name" value="CinA-like_C"/>
</dbReference>